<protein>
    <submittedName>
        <fullName evidence="2">Prophage antirepressor</fullName>
    </submittedName>
</protein>
<evidence type="ECO:0000259" key="1">
    <source>
        <dbReference type="PROSITE" id="PS51750"/>
    </source>
</evidence>
<evidence type="ECO:0000313" key="3">
    <source>
        <dbReference type="Proteomes" id="UP000184130"/>
    </source>
</evidence>
<evidence type="ECO:0000313" key="2">
    <source>
        <dbReference type="EMBL" id="SHK27164.1"/>
    </source>
</evidence>
<name>A0A1M6R3X0_XYLRU</name>
<proteinExistence type="predicted"/>
<dbReference type="AlphaFoldDB" id="A0A1M6R3X0"/>
<accession>A0A1M6R3X0</accession>
<organism evidence="2 3">
    <name type="scientific">Xylanibacter ruminicola</name>
    <name type="common">Prevotella ruminicola</name>
    <dbReference type="NCBI Taxonomy" id="839"/>
    <lineage>
        <taxon>Bacteria</taxon>
        <taxon>Pseudomonadati</taxon>
        <taxon>Bacteroidota</taxon>
        <taxon>Bacteroidia</taxon>
        <taxon>Bacteroidales</taxon>
        <taxon>Prevotellaceae</taxon>
        <taxon>Xylanibacter</taxon>
    </lineage>
</organism>
<dbReference type="InterPro" id="IPR003497">
    <property type="entry name" value="BRO_N_domain"/>
</dbReference>
<gene>
    <name evidence="2" type="ORF">SAMN05216463_10171</name>
</gene>
<dbReference type="Proteomes" id="UP000184130">
    <property type="component" value="Unassembled WGS sequence"/>
</dbReference>
<sequence>MKESKQTNVKVRVLSHREFGNVKVVNDGEYNGYACLDDLCAILNLSKKQVKEKLDGHLYTVSPKDPKETFHDMDFVDEFGIYVMYIMSKEKNTIRVQEWLDKEFLKPLHEQANAHLGLNKKDRLFTESNLQLEVLRNMATATNVIKSGHFKIGKAIPELTHSHLIGWWHNLNDQSIFMLQFNCQSDCCLYGNIRMNIYLRKMVDGRIDFCDMHITFLDLDDDNHEFLVIDTIMPSSVISDGSILDYIMEDQFIDEDIMDQESLDLIMILNGTMSFHRSRRIEKKEQQGIIEFL</sequence>
<dbReference type="RefSeq" id="WP_073203567.1">
    <property type="nucleotide sequence ID" value="NZ_FRBD01000001.1"/>
</dbReference>
<dbReference type="PROSITE" id="PS51750">
    <property type="entry name" value="BRO_N"/>
    <property type="match status" value="1"/>
</dbReference>
<dbReference type="EMBL" id="FRBD01000001">
    <property type="protein sequence ID" value="SHK27164.1"/>
    <property type="molecule type" value="Genomic_DNA"/>
</dbReference>
<feature type="domain" description="Bro-N" evidence="1">
    <location>
        <begin position="8"/>
        <end position="112"/>
    </location>
</feature>
<reference evidence="2 3" key="1">
    <citation type="submission" date="2016-11" db="EMBL/GenBank/DDBJ databases">
        <authorList>
            <person name="Jaros S."/>
            <person name="Januszkiewicz K."/>
            <person name="Wedrychowicz H."/>
        </authorList>
    </citation>
    <scope>NUCLEOTIDE SEQUENCE [LARGE SCALE GENOMIC DNA]</scope>
    <source>
        <strain evidence="2 3">KHT3</strain>
    </source>
</reference>